<feature type="region of interest" description="Disordered" evidence="1">
    <location>
        <begin position="38"/>
        <end position="69"/>
    </location>
</feature>
<evidence type="ECO:0000313" key="4">
    <source>
        <dbReference type="Proteomes" id="UP001151582"/>
    </source>
</evidence>
<feature type="signal peptide" evidence="2">
    <location>
        <begin position="1"/>
        <end position="22"/>
    </location>
</feature>
<accession>A0A9W8E678</accession>
<sequence length="226" mass="24466">MKASNAIGILSALVLCSQQATAMPTALSMSSNHADSSTLVHLSRRKEEDRSSTMAALDLPGGGEAGSHSDVEELNLQAPWFSHKLYLNDLMARLNNSDLMTDLLARIGHPELMANLKANIANSKREVAMVVPDMTADLKAELATSVANFRAPLPGALVTTYLSILQIKATEIFGESANEFFEKIVNGFKMAYDLNTADSRPLQIYVEAAKLIWNAQNSDNILPSST</sequence>
<proteinExistence type="predicted"/>
<dbReference type="AlphaFoldDB" id="A0A9W8E678"/>
<dbReference type="Proteomes" id="UP001151582">
    <property type="component" value="Unassembled WGS sequence"/>
</dbReference>
<feature type="chain" id="PRO_5040937385" evidence="2">
    <location>
        <begin position="23"/>
        <end position="226"/>
    </location>
</feature>
<evidence type="ECO:0000256" key="2">
    <source>
        <dbReference type="SAM" id="SignalP"/>
    </source>
</evidence>
<gene>
    <name evidence="3" type="ORF">H4R34_005402</name>
</gene>
<comment type="caution">
    <text evidence="3">The sequence shown here is derived from an EMBL/GenBank/DDBJ whole genome shotgun (WGS) entry which is preliminary data.</text>
</comment>
<keyword evidence="2" id="KW-0732">Signal</keyword>
<dbReference type="EMBL" id="JANBQB010001050">
    <property type="protein sequence ID" value="KAJ1972461.1"/>
    <property type="molecule type" value="Genomic_DNA"/>
</dbReference>
<evidence type="ECO:0000256" key="1">
    <source>
        <dbReference type="SAM" id="MobiDB-lite"/>
    </source>
</evidence>
<keyword evidence="4" id="KW-1185">Reference proteome</keyword>
<reference evidence="3" key="1">
    <citation type="submission" date="2022-07" db="EMBL/GenBank/DDBJ databases">
        <title>Phylogenomic reconstructions and comparative analyses of Kickxellomycotina fungi.</title>
        <authorList>
            <person name="Reynolds N.K."/>
            <person name="Stajich J.E."/>
            <person name="Barry K."/>
            <person name="Grigoriev I.V."/>
            <person name="Crous P."/>
            <person name="Smith M.E."/>
        </authorList>
    </citation>
    <scope>NUCLEOTIDE SEQUENCE</scope>
    <source>
        <strain evidence="3">RSA 567</strain>
    </source>
</reference>
<name>A0A9W8E678_9FUNG</name>
<organism evidence="3 4">
    <name type="scientific">Dimargaris verticillata</name>
    <dbReference type="NCBI Taxonomy" id="2761393"/>
    <lineage>
        <taxon>Eukaryota</taxon>
        <taxon>Fungi</taxon>
        <taxon>Fungi incertae sedis</taxon>
        <taxon>Zoopagomycota</taxon>
        <taxon>Kickxellomycotina</taxon>
        <taxon>Dimargaritomycetes</taxon>
        <taxon>Dimargaritales</taxon>
        <taxon>Dimargaritaceae</taxon>
        <taxon>Dimargaris</taxon>
    </lineage>
</organism>
<evidence type="ECO:0000313" key="3">
    <source>
        <dbReference type="EMBL" id="KAJ1972461.1"/>
    </source>
</evidence>
<protein>
    <submittedName>
        <fullName evidence="3">Uncharacterized protein</fullName>
    </submittedName>
</protein>